<proteinExistence type="predicted"/>
<dbReference type="AlphaFoldDB" id="E6Q3V1"/>
<dbReference type="EMBL" id="CABO01000027">
    <property type="protein sequence ID" value="CBI01862.1"/>
    <property type="molecule type" value="Genomic_DNA"/>
</dbReference>
<gene>
    <name evidence="1" type="ORF">CARN4_0856</name>
</gene>
<evidence type="ECO:0000313" key="1">
    <source>
        <dbReference type="EMBL" id="CBI01862.1"/>
    </source>
</evidence>
<sequence length="174" mass="18817">MNHSLRNTLHLSMGLALAFALAGCSGRHAPSPDATPSGAPLRLEDRGTIMSLAKLRQNVDLRPYVPVPDPLAYAALPGLGGPDTPANRGVGIEYVAPSGSRMILSEWPKQHYRLNFITKDITATPCVPVVFMHKNIAWTSKRGAVMTLIADGEGSRQELEREARRLLARGACTH</sequence>
<protein>
    <recommendedName>
        <fullName evidence="2">Lipoprotein</fullName>
    </recommendedName>
</protein>
<name>E6Q3V1_9ZZZZ</name>
<accession>E6Q3V1</accession>
<evidence type="ECO:0008006" key="2">
    <source>
        <dbReference type="Google" id="ProtNLM"/>
    </source>
</evidence>
<comment type="caution">
    <text evidence="1">The sequence shown here is derived from an EMBL/GenBank/DDBJ whole genome shotgun (WGS) entry which is preliminary data.</text>
</comment>
<organism evidence="1">
    <name type="scientific">mine drainage metagenome</name>
    <dbReference type="NCBI Taxonomy" id="410659"/>
    <lineage>
        <taxon>unclassified sequences</taxon>
        <taxon>metagenomes</taxon>
        <taxon>ecological metagenomes</taxon>
    </lineage>
</organism>
<dbReference type="PROSITE" id="PS51257">
    <property type="entry name" value="PROKAR_LIPOPROTEIN"/>
    <property type="match status" value="1"/>
</dbReference>
<reference evidence="1" key="1">
    <citation type="submission" date="2009-10" db="EMBL/GenBank/DDBJ databases">
        <title>Diversity of trophic interactions inside an arsenic-rich microbial ecosystem.</title>
        <authorList>
            <person name="Bertin P.N."/>
            <person name="Heinrich-Salmeron A."/>
            <person name="Pelletier E."/>
            <person name="Goulhen-Chollet F."/>
            <person name="Arsene-Ploetze F."/>
            <person name="Gallien S."/>
            <person name="Calteau A."/>
            <person name="Vallenet D."/>
            <person name="Casiot C."/>
            <person name="Chane-Woon-Ming B."/>
            <person name="Giloteaux L."/>
            <person name="Barakat M."/>
            <person name="Bonnefoy V."/>
            <person name="Bruneel O."/>
            <person name="Chandler M."/>
            <person name="Cleiss J."/>
            <person name="Duran R."/>
            <person name="Elbaz-Poulichet F."/>
            <person name="Fonknechten N."/>
            <person name="Lauga B."/>
            <person name="Mornico D."/>
            <person name="Ortet P."/>
            <person name="Schaeffer C."/>
            <person name="Siguier P."/>
            <person name="Alexander Thil Smith A."/>
            <person name="Van Dorsselaer A."/>
            <person name="Weissenbach J."/>
            <person name="Medigue C."/>
            <person name="Le Paslier D."/>
        </authorList>
    </citation>
    <scope>NUCLEOTIDE SEQUENCE</scope>
</reference>